<dbReference type="Proteomes" id="UP001163823">
    <property type="component" value="Unassembled WGS sequence"/>
</dbReference>
<comment type="caution">
    <text evidence="2">The sequence shown here is derived from an EMBL/GenBank/DDBJ whole genome shotgun (WGS) entry which is preliminary data.</text>
</comment>
<dbReference type="AlphaFoldDB" id="A0AAD7KK67"/>
<name>A0AAD7KK67_QUISA</name>
<sequence>CCHGAASSHIQPSVAVQGADSAQGHDATAPDICQVLPVPMTCCQGVASVLSRCCRGAVEVLLVPMTCCQGAVQAAASAHDMLPACCWCPRHAASGATSAHGMLPACFHGAVGAHDTTPTCCQHRASGREQGMEGEGRIGATRAESQWIVAARPLCHLQYPVAYLESSAKDSTRRSVEIGIQGVPRDSSAARGSPTTRAFGGQKAPTAGRLTGGGRMRRF</sequence>
<keyword evidence="3" id="KW-1185">Reference proteome</keyword>
<evidence type="ECO:0000313" key="2">
    <source>
        <dbReference type="EMBL" id="KAJ7941343.1"/>
    </source>
</evidence>
<feature type="compositionally biased region" description="Gly residues" evidence="1">
    <location>
        <begin position="210"/>
        <end position="219"/>
    </location>
</feature>
<dbReference type="EMBL" id="JARAOO010000321">
    <property type="protein sequence ID" value="KAJ7941343.1"/>
    <property type="molecule type" value="Genomic_DNA"/>
</dbReference>
<evidence type="ECO:0000313" key="3">
    <source>
        <dbReference type="Proteomes" id="UP001163823"/>
    </source>
</evidence>
<proteinExistence type="predicted"/>
<reference evidence="2" key="1">
    <citation type="journal article" date="2023" name="Science">
        <title>Elucidation of the pathway for biosynthesis of saponin adjuvants from the soapbark tree.</title>
        <authorList>
            <person name="Reed J."/>
            <person name="Orme A."/>
            <person name="El-Demerdash A."/>
            <person name="Owen C."/>
            <person name="Martin L.B.B."/>
            <person name="Misra R.C."/>
            <person name="Kikuchi S."/>
            <person name="Rejzek M."/>
            <person name="Martin A.C."/>
            <person name="Harkess A."/>
            <person name="Leebens-Mack J."/>
            <person name="Louveau T."/>
            <person name="Stephenson M.J."/>
            <person name="Osbourn A."/>
        </authorList>
    </citation>
    <scope>NUCLEOTIDE SEQUENCE</scope>
    <source>
        <strain evidence="2">S10</strain>
    </source>
</reference>
<dbReference type="KEGG" id="qsa:O6P43_035613"/>
<gene>
    <name evidence="2" type="ORF">O6P43_035613</name>
</gene>
<protein>
    <submittedName>
        <fullName evidence="2">Regulator of rDNA transcription protein 15</fullName>
    </submittedName>
</protein>
<evidence type="ECO:0000256" key="1">
    <source>
        <dbReference type="SAM" id="MobiDB-lite"/>
    </source>
</evidence>
<feature type="non-terminal residue" evidence="2">
    <location>
        <position position="219"/>
    </location>
</feature>
<organism evidence="2 3">
    <name type="scientific">Quillaja saponaria</name>
    <name type="common">Soap bark tree</name>
    <dbReference type="NCBI Taxonomy" id="32244"/>
    <lineage>
        <taxon>Eukaryota</taxon>
        <taxon>Viridiplantae</taxon>
        <taxon>Streptophyta</taxon>
        <taxon>Embryophyta</taxon>
        <taxon>Tracheophyta</taxon>
        <taxon>Spermatophyta</taxon>
        <taxon>Magnoliopsida</taxon>
        <taxon>eudicotyledons</taxon>
        <taxon>Gunneridae</taxon>
        <taxon>Pentapetalae</taxon>
        <taxon>rosids</taxon>
        <taxon>fabids</taxon>
        <taxon>Fabales</taxon>
        <taxon>Quillajaceae</taxon>
        <taxon>Quillaja</taxon>
    </lineage>
</organism>
<feature type="region of interest" description="Disordered" evidence="1">
    <location>
        <begin position="181"/>
        <end position="219"/>
    </location>
</feature>
<accession>A0AAD7KK67</accession>